<evidence type="ECO:0000313" key="2">
    <source>
        <dbReference type="EMBL" id="KAH3693851.1"/>
    </source>
</evidence>
<protein>
    <submittedName>
        <fullName evidence="2">Uncharacterized protein</fullName>
    </submittedName>
</protein>
<dbReference type="AlphaFoldDB" id="A0A9D3Y7S5"/>
<accession>A0A9D3Y7S5</accession>
<proteinExistence type="predicted"/>
<reference evidence="2" key="1">
    <citation type="journal article" date="2019" name="bioRxiv">
        <title>The Genome of the Zebra Mussel, Dreissena polymorpha: A Resource for Invasive Species Research.</title>
        <authorList>
            <person name="McCartney M.A."/>
            <person name="Auch B."/>
            <person name="Kono T."/>
            <person name="Mallez S."/>
            <person name="Zhang Y."/>
            <person name="Obille A."/>
            <person name="Becker A."/>
            <person name="Abrahante J.E."/>
            <person name="Garbe J."/>
            <person name="Badalamenti J.P."/>
            <person name="Herman A."/>
            <person name="Mangelson H."/>
            <person name="Liachko I."/>
            <person name="Sullivan S."/>
            <person name="Sone E.D."/>
            <person name="Koren S."/>
            <person name="Silverstein K.A.T."/>
            <person name="Beckman K.B."/>
            <person name="Gohl D.M."/>
        </authorList>
    </citation>
    <scope>NUCLEOTIDE SEQUENCE</scope>
    <source>
        <strain evidence="2">Duluth1</strain>
        <tissue evidence="2">Whole animal</tissue>
    </source>
</reference>
<name>A0A9D3Y7S5_DREPO</name>
<evidence type="ECO:0000256" key="1">
    <source>
        <dbReference type="SAM" id="MobiDB-lite"/>
    </source>
</evidence>
<sequence length="69" mass="8139">MVVIFCPTSQLRPLWEQLNKRSSQVSVVIKGQQRNKRSSQQRQKNFSTGRYTISKGRRKSRNGRNNYLI</sequence>
<comment type="caution">
    <text evidence="2">The sequence shown here is derived from an EMBL/GenBank/DDBJ whole genome shotgun (WGS) entry which is preliminary data.</text>
</comment>
<keyword evidence="3" id="KW-1185">Reference proteome</keyword>
<dbReference type="Proteomes" id="UP000828390">
    <property type="component" value="Unassembled WGS sequence"/>
</dbReference>
<organism evidence="2 3">
    <name type="scientific">Dreissena polymorpha</name>
    <name type="common">Zebra mussel</name>
    <name type="synonym">Mytilus polymorpha</name>
    <dbReference type="NCBI Taxonomy" id="45954"/>
    <lineage>
        <taxon>Eukaryota</taxon>
        <taxon>Metazoa</taxon>
        <taxon>Spiralia</taxon>
        <taxon>Lophotrochozoa</taxon>
        <taxon>Mollusca</taxon>
        <taxon>Bivalvia</taxon>
        <taxon>Autobranchia</taxon>
        <taxon>Heteroconchia</taxon>
        <taxon>Euheterodonta</taxon>
        <taxon>Imparidentia</taxon>
        <taxon>Neoheterodontei</taxon>
        <taxon>Myida</taxon>
        <taxon>Dreissenoidea</taxon>
        <taxon>Dreissenidae</taxon>
        <taxon>Dreissena</taxon>
    </lineage>
</organism>
<feature type="region of interest" description="Disordered" evidence="1">
    <location>
        <begin position="27"/>
        <end position="69"/>
    </location>
</feature>
<evidence type="ECO:0000313" key="3">
    <source>
        <dbReference type="Proteomes" id="UP000828390"/>
    </source>
</evidence>
<reference evidence="2" key="2">
    <citation type="submission" date="2020-11" db="EMBL/GenBank/DDBJ databases">
        <authorList>
            <person name="McCartney M.A."/>
            <person name="Auch B."/>
            <person name="Kono T."/>
            <person name="Mallez S."/>
            <person name="Becker A."/>
            <person name="Gohl D.M."/>
            <person name="Silverstein K.A.T."/>
            <person name="Koren S."/>
            <person name="Bechman K.B."/>
            <person name="Herman A."/>
            <person name="Abrahante J.E."/>
            <person name="Garbe J."/>
        </authorList>
    </citation>
    <scope>NUCLEOTIDE SEQUENCE</scope>
    <source>
        <strain evidence="2">Duluth1</strain>
        <tissue evidence="2">Whole animal</tissue>
    </source>
</reference>
<dbReference type="EMBL" id="JAIWYP010000016">
    <property type="protein sequence ID" value="KAH3693851.1"/>
    <property type="molecule type" value="Genomic_DNA"/>
</dbReference>
<gene>
    <name evidence="2" type="ORF">DPMN_081290</name>
</gene>